<reference evidence="1 2" key="1">
    <citation type="submission" date="2014-04" db="EMBL/GenBank/DDBJ databases">
        <authorList>
            <person name="Hornung B.V."/>
        </authorList>
    </citation>
    <scope>NUCLEOTIDE SEQUENCE [LARGE SCALE GENOMIC DNA]</scope>
    <source>
        <strain evidence="1 2">CRIB</strain>
    </source>
</reference>
<dbReference type="GeneID" id="82205019"/>
<dbReference type="KEGG" id="ril:CRIB_838"/>
<accession>A0A1V1I033</accession>
<dbReference type="Proteomes" id="UP000245622">
    <property type="component" value="Chromosome 1"/>
</dbReference>
<keyword evidence="2" id="KW-1185">Reference proteome</keyword>
<protein>
    <submittedName>
        <fullName evidence="1">Uncharacterized protein</fullName>
    </submittedName>
</protein>
<evidence type="ECO:0000313" key="1">
    <source>
        <dbReference type="EMBL" id="CED93590.1"/>
    </source>
</evidence>
<dbReference type="RefSeq" id="WP_180703293.1">
    <property type="nucleotide sequence ID" value="NZ_CAPEHT010000037.1"/>
</dbReference>
<dbReference type="AlphaFoldDB" id="A0A1V1I033"/>
<organism evidence="1 2">
    <name type="scientific">Romboutsia ilealis</name>
    <dbReference type="NCBI Taxonomy" id="1115758"/>
    <lineage>
        <taxon>Bacteria</taxon>
        <taxon>Bacillati</taxon>
        <taxon>Bacillota</taxon>
        <taxon>Clostridia</taxon>
        <taxon>Peptostreptococcales</taxon>
        <taxon>Peptostreptococcaceae</taxon>
        <taxon>Romboutsia</taxon>
    </lineage>
</organism>
<gene>
    <name evidence="1" type="ORF">CRIB_838</name>
</gene>
<evidence type="ECO:0000313" key="2">
    <source>
        <dbReference type="Proteomes" id="UP000245622"/>
    </source>
</evidence>
<dbReference type="EMBL" id="LN555523">
    <property type="protein sequence ID" value="CED93590.1"/>
    <property type="molecule type" value="Genomic_DNA"/>
</dbReference>
<name>A0A1V1I033_9FIRM</name>
<proteinExistence type="predicted"/>
<sequence length="117" mass="14162">MKDTTKYYDYIDKLINDTPDFMIINDDESYVLLDRLVVDLSENAMPWLFKVYLDQNYNILKEDNLTDYIKDKYKDINLKVKNENGNVFLNKEVIYVILKELEENNQVVYENEKFNLR</sequence>